<name>A0A1W2AMK9_KIBAR</name>
<evidence type="ECO:0000313" key="3">
    <source>
        <dbReference type="EMBL" id="SMC61701.1"/>
    </source>
</evidence>
<dbReference type="RefSeq" id="WP_084424795.1">
    <property type="nucleotide sequence ID" value="NZ_FWXV01000001.1"/>
</dbReference>
<evidence type="ECO:0000259" key="2">
    <source>
        <dbReference type="Pfam" id="PF00496"/>
    </source>
</evidence>
<dbReference type="GO" id="GO:0015833">
    <property type="term" value="P:peptide transport"/>
    <property type="evidence" value="ECO:0007669"/>
    <property type="project" value="TreeGrafter"/>
</dbReference>
<dbReference type="InterPro" id="IPR039424">
    <property type="entry name" value="SBP_5"/>
</dbReference>
<evidence type="ECO:0000256" key="1">
    <source>
        <dbReference type="SAM" id="SignalP"/>
    </source>
</evidence>
<reference evidence="3 4" key="1">
    <citation type="submission" date="2017-04" db="EMBL/GenBank/DDBJ databases">
        <authorList>
            <person name="Afonso C.L."/>
            <person name="Miller P.J."/>
            <person name="Scott M.A."/>
            <person name="Spackman E."/>
            <person name="Goraichik I."/>
            <person name="Dimitrov K.M."/>
            <person name="Suarez D.L."/>
            <person name="Swayne D.E."/>
        </authorList>
    </citation>
    <scope>NUCLEOTIDE SEQUENCE [LARGE SCALE GENOMIC DNA]</scope>
    <source>
        <strain evidence="3 4">DSM 43828</strain>
    </source>
</reference>
<dbReference type="EMBL" id="FWXV01000001">
    <property type="protein sequence ID" value="SMC61701.1"/>
    <property type="molecule type" value="Genomic_DNA"/>
</dbReference>
<dbReference type="InterPro" id="IPR000914">
    <property type="entry name" value="SBP_5_dom"/>
</dbReference>
<gene>
    <name evidence="3" type="ORF">SAMN05661093_00943</name>
</gene>
<dbReference type="GO" id="GO:0043190">
    <property type="term" value="C:ATP-binding cassette (ABC) transporter complex"/>
    <property type="evidence" value="ECO:0007669"/>
    <property type="project" value="InterPro"/>
</dbReference>
<organism evidence="3 4">
    <name type="scientific">Kibdelosporangium aridum</name>
    <dbReference type="NCBI Taxonomy" id="2030"/>
    <lineage>
        <taxon>Bacteria</taxon>
        <taxon>Bacillati</taxon>
        <taxon>Actinomycetota</taxon>
        <taxon>Actinomycetes</taxon>
        <taxon>Pseudonocardiales</taxon>
        <taxon>Pseudonocardiaceae</taxon>
        <taxon>Kibdelosporangium</taxon>
    </lineage>
</organism>
<proteinExistence type="predicted"/>
<protein>
    <submittedName>
        <fullName evidence="3">Oligopeptide transport system substrate-binding protein</fullName>
    </submittedName>
</protein>
<dbReference type="AlphaFoldDB" id="A0A1W2AMK9"/>
<dbReference type="Proteomes" id="UP000192674">
    <property type="component" value="Unassembled WGS sequence"/>
</dbReference>
<dbReference type="Gene3D" id="3.10.105.10">
    <property type="entry name" value="Dipeptide-binding Protein, Domain 3"/>
    <property type="match status" value="1"/>
</dbReference>
<dbReference type="InterPro" id="IPR030678">
    <property type="entry name" value="Peptide/Ni-bd"/>
</dbReference>
<feature type="domain" description="Solute-binding protein family 5" evidence="2">
    <location>
        <begin position="66"/>
        <end position="320"/>
    </location>
</feature>
<sequence length="441" mass="47256">MRVTTILLAAALVITGCSSTPEPVPAQEPGLLTVGIGEPVLGPARDRMISNALYTPLVDYDPATGKITPRAAESVTGSTDQVTWTIKLRPSTYHDGTPVTANSYVDAWTKLADNPVPVDRIEPVDQLTIRLTTKSPASYVPAFLASWRALPVRGGKELIGNGPFRLDGQWDNGKGGRLVRINPIGTKAQRIDLKVYRDLGAAFDEVKAGKLDLLVDFPGSRHHAMHQDFAARHAVWPKPAASYLEFSPEITDPAARYAIALSINRKAVTEGPLDNQFDPATRLFAPAVAPGETSGVCRACNFDAATAKTLREQAGLGGVNLTDGDPAQLKAVIDQVSANLRLPTGTGPAVVVRQLDFALDSPYELVKRLNTAAVKPFVDAAAASGDPAVQAENYRLVENEILRELPVAPLWTKHGHAVWAERVRDVTANAAHDVDLTAITL</sequence>
<feature type="chain" id="PRO_5012099672" evidence="1">
    <location>
        <begin position="27"/>
        <end position="441"/>
    </location>
</feature>
<dbReference type="PROSITE" id="PS51257">
    <property type="entry name" value="PROKAR_LIPOPROTEIN"/>
    <property type="match status" value="1"/>
</dbReference>
<dbReference type="PANTHER" id="PTHR30290">
    <property type="entry name" value="PERIPLASMIC BINDING COMPONENT OF ABC TRANSPORTER"/>
    <property type="match status" value="1"/>
</dbReference>
<dbReference type="SUPFAM" id="SSF53850">
    <property type="entry name" value="Periplasmic binding protein-like II"/>
    <property type="match status" value="1"/>
</dbReference>
<keyword evidence="4" id="KW-1185">Reference proteome</keyword>
<feature type="signal peptide" evidence="1">
    <location>
        <begin position="1"/>
        <end position="26"/>
    </location>
</feature>
<dbReference type="GO" id="GO:0042597">
    <property type="term" value="C:periplasmic space"/>
    <property type="evidence" value="ECO:0007669"/>
    <property type="project" value="UniProtKB-ARBA"/>
</dbReference>
<evidence type="ECO:0000313" key="4">
    <source>
        <dbReference type="Proteomes" id="UP000192674"/>
    </source>
</evidence>
<accession>A0A1W2AMK9</accession>
<dbReference type="Gene3D" id="3.40.190.10">
    <property type="entry name" value="Periplasmic binding protein-like II"/>
    <property type="match status" value="1"/>
</dbReference>
<dbReference type="Pfam" id="PF00496">
    <property type="entry name" value="SBP_bac_5"/>
    <property type="match status" value="1"/>
</dbReference>
<dbReference type="PIRSF" id="PIRSF002741">
    <property type="entry name" value="MppA"/>
    <property type="match status" value="1"/>
</dbReference>
<dbReference type="PANTHER" id="PTHR30290:SF83">
    <property type="entry name" value="ABC TRANSPORTER SUBSTRATE-BINDING PROTEIN"/>
    <property type="match status" value="1"/>
</dbReference>
<keyword evidence="1" id="KW-0732">Signal</keyword>
<dbReference type="GO" id="GO:1904680">
    <property type="term" value="F:peptide transmembrane transporter activity"/>
    <property type="evidence" value="ECO:0007669"/>
    <property type="project" value="TreeGrafter"/>
</dbReference>
<dbReference type="CDD" id="cd00995">
    <property type="entry name" value="PBP2_NikA_DppA_OppA_like"/>
    <property type="match status" value="1"/>
</dbReference>
<dbReference type="OrthoDB" id="9046151at2"/>